<dbReference type="InterPro" id="IPR039537">
    <property type="entry name" value="Retrotran_Ty1/copia-like"/>
</dbReference>
<dbReference type="Proteomes" id="UP001558713">
    <property type="component" value="Unassembled WGS sequence"/>
</dbReference>
<dbReference type="InterPro" id="IPR001584">
    <property type="entry name" value="Integrase_cat-core"/>
</dbReference>
<evidence type="ECO:0000259" key="1">
    <source>
        <dbReference type="PROSITE" id="PS50994"/>
    </source>
</evidence>
<protein>
    <submittedName>
        <fullName evidence="2">Retrovirus-related Pol polyprotein from transposon TNT 1-94</fullName>
    </submittedName>
</protein>
<name>A0ABD0ZMF4_CARAN</name>
<feature type="domain" description="Integrase catalytic" evidence="1">
    <location>
        <begin position="32"/>
        <end position="151"/>
    </location>
</feature>
<sequence length="151" mass="17521">MRLVKDEILPQLDFSDLDVCLDCIKGKQTKHIIKKPATRSTQLLEIIHTDICGPYDAPSWRGEKYFISFIDDYLRYGYTYLLHEKSKYVNVLEVFIDEMERQLDKKIKVVRSDRHGEFNGEFDESGQCPCPFAKSLESKGICAQYTMPSTP</sequence>
<dbReference type="EMBL" id="JBANAX010000723">
    <property type="protein sequence ID" value="KAL1195638.1"/>
    <property type="molecule type" value="Genomic_DNA"/>
</dbReference>
<dbReference type="PROSITE" id="PS50994">
    <property type="entry name" value="INTEGRASE"/>
    <property type="match status" value="1"/>
</dbReference>
<accession>A0ABD0ZMF4</accession>
<dbReference type="PANTHER" id="PTHR42648:SF28">
    <property type="entry name" value="TRANSPOSON-ENCODED PROTEIN WITH RIBONUCLEASE H-LIKE AND RETROVIRUS ZINC FINGER-LIKE DOMAINS"/>
    <property type="match status" value="1"/>
</dbReference>
<evidence type="ECO:0000313" key="2">
    <source>
        <dbReference type="EMBL" id="KAL1195638.1"/>
    </source>
</evidence>
<dbReference type="Gene3D" id="3.30.420.10">
    <property type="entry name" value="Ribonuclease H-like superfamily/Ribonuclease H"/>
    <property type="match status" value="1"/>
</dbReference>
<comment type="caution">
    <text evidence="2">The sequence shown here is derived from an EMBL/GenBank/DDBJ whole genome shotgun (WGS) entry which is preliminary data.</text>
</comment>
<dbReference type="SUPFAM" id="SSF53098">
    <property type="entry name" value="Ribonuclease H-like"/>
    <property type="match status" value="1"/>
</dbReference>
<reference evidence="2 3" key="1">
    <citation type="submission" date="2024-04" db="EMBL/GenBank/DDBJ databases">
        <title>Genome assembly C_amara_ONT_v2.</title>
        <authorList>
            <person name="Yant L."/>
            <person name="Moore C."/>
            <person name="Slenker M."/>
        </authorList>
    </citation>
    <scope>NUCLEOTIDE SEQUENCE [LARGE SCALE GENOMIC DNA]</scope>
    <source>
        <tissue evidence="2">Leaf</tissue>
    </source>
</reference>
<evidence type="ECO:0000313" key="3">
    <source>
        <dbReference type="Proteomes" id="UP001558713"/>
    </source>
</evidence>
<dbReference type="PANTHER" id="PTHR42648">
    <property type="entry name" value="TRANSPOSASE, PUTATIVE-RELATED"/>
    <property type="match status" value="1"/>
</dbReference>
<proteinExistence type="predicted"/>
<gene>
    <name evidence="2" type="ORF">V5N11_027834</name>
</gene>
<dbReference type="InterPro" id="IPR036397">
    <property type="entry name" value="RNaseH_sf"/>
</dbReference>
<keyword evidence="3" id="KW-1185">Reference proteome</keyword>
<dbReference type="InterPro" id="IPR012337">
    <property type="entry name" value="RNaseH-like_sf"/>
</dbReference>
<organism evidence="2 3">
    <name type="scientific">Cardamine amara subsp. amara</name>
    <dbReference type="NCBI Taxonomy" id="228776"/>
    <lineage>
        <taxon>Eukaryota</taxon>
        <taxon>Viridiplantae</taxon>
        <taxon>Streptophyta</taxon>
        <taxon>Embryophyta</taxon>
        <taxon>Tracheophyta</taxon>
        <taxon>Spermatophyta</taxon>
        <taxon>Magnoliopsida</taxon>
        <taxon>eudicotyledons</taxon>
        <taxon>Gunneridae</taxon>
        <taxon>Pentapetalae</taxon>
        <taxon>rosids</taxon>
        <taxon>malvids</taxon>
        <taxon>Brassicales</taxon>
        <taxon>Brassicaceae</taxon>
        <taxon>Cardamineae</taxon>
        <taxon>Cardamine</taxon>
    </lineage>
</organism>
<dbReference type="AlphaFoldDB" id="A0ABD0ZMF4"/>